<dbReference type="GeneID" id="26841347"/>
<dbReference type="PIRSF" id="PIRSF038928">
    <property type="entry name" value="Catalase_clade1-3"/>
    <property type="match status" value="1"/>
</dbReference>
<dbReference type="InterPro" id="IPR010582">
    <property type="entry name" value="Catalase_immune_responsive"/>
</dbReference>
<dbReference type="InterPro" id="IPR020835">
    <property type="entry name" value="Catalase_sf"/>
</dbReference>
<dbReference type="GO" id="GO:0005739">
    <property type="term" value="C:mitochondrion"/>
    <property type="evidence" value="ECO:0007669"/>
    <property type="project" value="TreeGrafter"/>
</dbReference>
<dbReference type="Gene3D" id="2.40.180.10">
    <property type="entry name" value="Catalase core domain"/>
    <property type="match status" value="1"/>
</dbReference>
<dbReference type="PANTHER" id="PTHR11465:SF62">
    <property type="entry name" value="CATALASE T"/>
    <property type="match status" value="1"/>
</dbReference>
<comment type="similarity">
    <text evidence="4">Belongs to the catalase family.</text>
</comment>
<evidence type="ECO:0000256" key="13">
    <source>
        <dbReference type="ARBA" id="ARBA00073675"/>
    </source>
</evidence>
<evidence type="ECO:0000256" key="7">
    <source>
        <dbReference type="ARBA" id="ARBA00022559"/>
    </source>
</evidence>
<comment type="subcellular location">
    <subcellularLocation>
        <location evidence="3">Cytoplasm</location>
    </subcellularLocation>
</comment>
<evidence type="ECO:0000256" key="9">
    <source>
        <dbReference type="ARBA" id="ARBA00022723"/>
    </source>
</evidence>
<dbReference type="GO" id="GO:0020037">
    <property type="term" value="F:heme binding"/>
    <property type="evidence" value="ECO:0007669"/>
    <property type="project" value="InterPro"/>
</dbReference>
<dbReference type="OrthoDB" id="6880011at2759"/>
<dbReference type="GO" id="GO:0046872">
    <property type="term" value="F:metal ion binding"/>
    <property type="evidence" value="ECO:0007669"/>
    <property type="project" value="UniProtKB-KW"/>
</dbReference>
<evidence type="ECO:0000256" key="5">
    <source>
        <dbReference type="ARBA" id="ARBA00012314"/>
    </source>
</evidence>
<protein>
    <recommendedName>
        <fullName evidence="13">Catalase T</fullName>
        <ecNumber evidence="5">1.11.1.6</ecNumber>
    </recommendedName>
</protein>
<dbReference type="Pfam" id="PF06628">
    <property type="entry name" value="Catalase-rel"/>
    <property type="match status" value="1"/>
</dbReference>
<evidence type="ECO:0000256" key="12">
    <source>
        <dbReference type="ARBA" id="ARBA00023324"/>
    </source>
</evidence>
<dbReference type="PANTHER" id="PTHR11465">
    <property type="entry name" value="CATALASE"/>
    <property type="match status" value="1"/>
</dbReference>
<feature type="binding site" description="axial binding residue" evidence="15">
    <location>
        <position position="351"/>
    </location>
    <ligand>
        <name>heme</name>
        <dbReference type="ChEBI" id="CHEBI:30413"/>
    </ligand>
    <ligandPart>
        <name>Fe</name>
        <dbReference type="ChEBI" id="CHEBI:18248"/>
    </ligandPart>
</feature>
<dbReference type="Pfam" id="PF00199">
    <property type="entry name" value="Catalase"/>
    <property type="match status" value="1"/>
</dbReference>
<accession>A0A0V1PUG0</accession>
<evidence type="ECO:0000256" key="1">
    <source>
        <dbReference type="ARBA" id="ARBA00001971"/>
    </source>
</evidence>
<keyword evidence="7" id="KW-0575">Peroxidase</keyword>
<sequence length="557" mass="63248">MVSEYIKKTEREPAVYATSNGVPYPNHPYGAQTAGPGGPLLLQDFNLMDDISHFDHERIPERVVHAKGGGAHGYFELTDSLSDLTYATPFQSPGYKCPVSVRFSTVGGERGTPDTIRDPRGFAIKLKTDVGNMDWVFNNTPVFFIRDPLKFSKFIHTQKRDPSTNLNQLTDPYHTWDYFIYNPECLHQITYMFGKRGIPKSWAEMNGYSGHTFKLINSKDEITYIQIHCIADAGFKGLSDEEGKELAGSSPEHNTKDLYDRIATGNYPSYSFYIQTMTPKQAEEFRYSINDLTKIWPHREFPLRKFGRMVLDTNPVNYHDEIEQIAFSPAHLVPGIEPSNDPVLQSRLYSYSDTHRHRLGVNYQQLPVNKPRTFDSNSGCSFLAGNFQRDGFASIDNQGSRPNYLSSVLPINSISNDEKLSKNGLPSVEEKKYLGVVPKQSTDKYEILQKERNLRSHEEKIWLKSYDYISGFSELDIEQPRNLYKNIISKKDKGDFIEAIVGHASKISVPRIKERVPQLWGLIDEELGSEVAKGLGVSYKHLTVDEYITDLGIAPAN</sequence>
<keyword evidence="6" id="KW-0963">Cytoplasm</keyword>
<dbReference type="InterPro" id="IPR018028">
    <property type="entry name" value="Catalase"/>
</dbReference>
<dbReference type="SMART" id="SM01060">
    <property type="entry name" value="Catalase"/>
    <property type="match status" value="1"/>
</dbReference>
<feature type="active site" evidence="14">
    <location>
        <position position="138"/>
    </location>
</feature>
<dbReference type="EMBL" id="LMYN01000114">
    <property type="protein sequence ID" value="KRZ99894.1"/>
    <property type="molecule type" value="Genomic_DNA"/>
</dbReference>
<evidence type="ECO:0000256" key="10">
    <source>
        <dbReference type="ARBA" id="ARBA00023002"/>
    </source>
</evidence>
<keyword evidence="11 15" id="KW-0408">Iron</keyword>
<evidence type="ECO:0000256" key="14">
    <source>
        <dbReference type="PIRSR" id="PIRSR038928-1"/>
    </source>
</evidence>
<keyword evidence="8 15" id="KW-0349">Heme</keyword>
<evidence type="ECO:0000259" key="16">
    <source>
        <dbReference type="SMART" id="SM01060"/>
    </source>
</evidence>
<keyword evidence="12" id="KW-0376">Hydrogen peroxide</keyword>
<dbReference type="EC" id="1.11.1.6" evidence="5"/>
<dbReference type="InterPro" id="IPR024708">
    <property type="entry name" value="Catalase_AS"/>
</dbReference>
<dbReference type="RefSeq" id="XP_015465997.1">
    <property type="nucleotide sequence ID" value="XM_015613167.1"/>
</dbReference>
<name>A0A0V1PUG0_9ASCO</name>
<dbReference type="PROSITE" id="PS51402">
    <property type="entry name" value="CATALASE_3"/>
    <property type="match status" value="1"/>
</dbReference>
<dbReference type="GO" id="GO:0042744">
    <property type="term" value="P:hydrogen peroxide catabolic process"/>
    <property type="evidence" value="ECO:0007669"/>
    <property type="project" value="UniProtKB-KW"/>
</dbReference>
<evidence type="ECO:0000256" key="15">
    <source>
        <dbReference type="PIRSR" id="PIRSR038928-2"/>
    </source>
</evidence>
<evidence type="ECO:0000256" key="11">
    <source>
        <dbReference type="ARBA" id="ARBA00023004"/>
    </source>
</evidence>
<evidence type="ECO:0000256" key="3">
    <source>
        <dbReference type="ARBA" id="ARBA00004496"/>
    </source>
</evidence>
<dbReference type="InterPro" id="IPR024711">
    <property type="entry name" value="Catalase_clade1/3"/>
</dbReference>
<organism evidence="17 18">
    <name type="scientific">Debaryomyces fabryi</name>
    <dbReference type="NCBI Taxonomy" id="58627"/>
    <lineage>
        <taxon>Eukaryota</taxon>
        <taxon>Fungi</taxon>
        <taxon>Dikarya</taxon>
        <taxon>Ascomycota</taxon>
        <taxon>Saccharomycotina</taxon>
        <taxon>Pichiomycetes</taxon>
        <taxon>Debaryomycetaceae</taxon>
        <taxon>Debaryomyces</taxon>
    </lineage>
</organism>
<dbReference type="Proteomes" id="UP000054251">
    <property type="component" value="Unassembled WGS sequence"/>
</dbReference>
<dbReference type="GO" id="GO:0005777">
    <property type="term" value="C:peroxisome"/>
    <property type="evidence" value="ECO:0007669"/>
    <property type="project" value="TreeGrafter"/>
</dbReference>
<dbReference type="PROSITE" id="PS00438">
    <property type="entry name" value="CATALASE_2"/>
    <property type="match status" value="1"/>
</dbReference>
<dbReference type="GO" id="GO:0042542">
    <property type="term" value="P:response to hydrogen peroxide"/>
    <property type="evidence" value="ECO:0007669"/>
    <property type="project" value="TreeGrafter"/>
</dbReference>
<comment type="cofactor">
    <cofactor evidence="1 15">
        <name>heme</name>
        <dbReference type="ChEBI" id="CHEBI:30413"/>
    </cofactor>
</comment>
<dbReference type="AlphaFoldDB" id="A0A0V1PUG0"/>
<dbReference type="SUPFAM" id="SSF56634">
    <property type="entry name" value="Heme-dependent catalase-like"/>
    <property type="match status" value="1"/>
</dbReference>
<feature type="domain" description="Catalase core" evidence="16">
    <location>
        <begin position="17"/>
        <end position="413"/>
    </location>
</feature>
<dbReference type="GO" id="GO:0004096">
    <property type="term" value="F:catalase activity"/>
    <property type="evidence" value="ECO:0007669"/>
    <property type="project" value="UniProtKB-EC"/>
</dbReference>
<evidence type="ECO:0000256" key="4">
    <source>
        <dbReference type="ARBA" id="ARBA00005329"/>
    </source>
</evidence>
<comment type="function">
    <text evidence="2">Occurs in almost all aerobically respiring organisms and serves to protect cells from the toxic effects of hydrogen peroxide.</text>
</comment>
<dbReference type="InterPro" id="IPR011614">
    <property type="entry name" value="Catalase_core"/>
</dbReference>
<keyword evidence="10" id="KW-0560">Oxidoreductase</keyword>
<reference evidence="17 18" key="1">
    <citation type="submission" date="2015-11" db="EMBL/GenBank/DDBJ databases">
        <title>The genome of Debaryomyces fabryi.</title>
        <authorList>
            <person name="Tafer H."/>
            <person name="Lopandic K."/>
        </authorList>
    </citation>
    <scope>NUCLEOTIDE SEQUENCE [LARGE SCALE GENOMIC DNA]</scope>
    <source>
        <strain evidence="17 18">CBS 789</strain>
    </source>
</reference>
<evidence type="ECO:0000256" key="2">
    <source>
        <dbReference type="ARBA" id="ARBA00003918"/>
    </source>
</evidence>
<evidence type="ECO:0000256" key="8">
    <source>
        <dbReference type="ARBA" id="ARBA00022617"/>
    </source>
</evidence>
<feature type="active site" evidence="14">
    <location>
        <position position="65"/>
    </location>
</feature>
<comment type="caution">
    <text evidence="17">The sequence shown here is derived from an EMBL/GenBank/DDBJ whole genome shotgun (WGS) entry which is preliminary data.</text>
</comment>
<evidence type="ECO:0000256" key="6">
    <source>
        <dbReference type="ARBA" id="ARBA00022490"/>
    </source>
</evidence>
<gene>
    <name evidence="17" type="ORF">AC631_04338</name>
</gene>
<keyword evidence="9 15" id="KW-0479">Metal-binding</keyword>
<evidence type="ECO:0000313" key="17">
    <source>
        <dbReference type="EMBL" id="KRZ99894.1"/>
    </source>
</evidence>
<evidence type="ECO:0000313" key="18">
    <source>
        <dbReference type="Proteomes" id="UP000054251"/>
    </source>
</evidence>
<proteinExistence type="inferred from homology"/>
<dbReference type="FunFam" id="2.40.180.10:FF:000013">
    <property type="entry name" value="Catalase"/>
    <property type="match status" value="1"/>
</dbReference>
<dbReference type="PRINTS" id="PR00067">
    <property type="entry name" value="CATALASE"/>
</dbReference>
<keyword evidence="18" id="KW-1185">Reference proteome</keyword>